<keyword evidence="1" id="KW-0812">Transmembrane</keyword>
<dbReference type="AlphaFoldDB" id="A0A9K3P0K8"/>
<dbReference type="Gramene" id="mRNA:HanXRQr2_Chr02g0071801">
    <property type="protein sequence ID" value="CDS:HanXRQr2_Chr02g0071801.1"/>
    <property type="gene ID" value="HanXRQr2_Chr02g0071801"/>
</dbReference>
<feature type="transmembrane region" description="Helical" evidence="1">
    <location>
        <begin position="30"/>
        <end position="49"/>
    </location>
</feature>
<keyword evidence="1" id="KW-1133">Transmembrane helix</keyword>
<evidence type="ECO:0000313" key="2">
    <source>
        <dbReference type="EMBL" id="KAF5818930.1"/>
    </source>
</evidence>
<sequence>MANHAAILCGLEHDMGTEYMVRPVFYTTKMSILVCICVNWPIFTTKLITRHNNFKKEKKTVKISKRAGRITGQTYNCQNG</sequence>
<gene>
    <name evidence="2" type="ORF">HanXRQr2_Chr02g0071801</name>
</gene>
<comment type="caution">
    <text evidence="2">The sequence shown here is derived from an EMBL/GenBank/DDBJ whole genome shotgun (WGS) entry which is preliminary data.</text>
</comment>
<dbReference type="Proteomes" id="UP000215914">
    <property type="component" value="Unassembled WGS sequence"/>
</dbReference>
<reference evidence="2" key="1">
    <citation type="journal article" date="2017" name="Nature">
        <title>The sunflower genome provides insights into oil metabolism, flowering and Asterid evolution.</title>
        <authorList>
            <person name="Badouin H."/>
            <person name="Gouzy J."/>
            <person name="Grassa C.J."/>
            <person name="Murat F."/>
            <person name="Staton S.E."/>
            <person name="Cottret L."/>
            <person name="Lelandais-Briere C."/>
            <person name="Owens G.L."/>
            <person name="Carrere S."/>
            <person name="Mayjonade B."/>
            <person name="Legrand L."/>
            <person name="Gill N."/>
            <person name="Kane N.C."/>
            <person name="Bowers J.E."/>
            <person name="Hubner S."/>
            <person name="Bellec A."/>
            <person name="Berard A."/>
            <person name="Berges H."/>
            <person name="Blanchet N."/>
            <person name="Boniface M.C."/>
            <person name="Brunel D."/>
            <person name="Catrice O."/>
            <person name="Chaidir N."/>
            <person name="Claudel C."/>
            <person name="Donnadieu C."/>
            <person name="Faraut T."/>
            <person name="Fievet G."/>
            <person name="Helmstetter N."/>
            <person name="King M."/>
            <person name="Knapp S.J."/>
            <person name="Lai Z."/>
            <person name="Le Paslier M.C."/>
            <person name="Lippi Y."/>
            <person name="Lorenzon L."/>
            <person name="Mandel J.R."/>
            <person name="Marage G."/>
            <person name="Marchand G."/>
            <person name="Marquand E."/>
            <person name="Bret-Mestries E."/>
            <person name="Morien E."/>
            <person name="Nambeesan S."/>
            <person name="Nguyen T."/>
            <person name="Pegot-Espagnet P."/>
            <person name="Pouilly N."/>
            <person name="Raftis F."/>
            <person name="Sallet E."/>
            <person name="Schiex T."/>
            <person name="Thomas J."/>
            <person name="Vandecasteele C."/>
            <person name="Vares D."/>
            <person name="Vear F."/>
            <person name="Vautrin S."/>
            <person name="Crespi M."/>
            <person name="Mangin B."/>
            <person name="Burke J.M."/>
            <person name="Salse J."/>
            <person name="Munos S."/>
            <person name="Vincourt P."/>
            <person name="Rieseberg L.H."/>
            <person name="Langlade N.B."/>
        </authorList>
    </citation>
    <scope>NUCLEOTIDE SEQUENCE</scope>
    <source>
        <tissue evidence="2">Leaves</tissue>
    </source>
</reference>
<dbReference type="EMBL" id="MNCJ02000317">
    <property type="protein sequence ID" value="KAF5818930.1"/>
    <property type="molecule type" value="Genomic_DNA"/>
</dbReference>
<evidence type="ECO:0000256" key="1">
    <source>
        <dbReference type="SAM" id="Phobius"/>
    </source>
</evidence>
<keyword evidence="1" id="KW-0472">Membrane</keyword>
<accession>A0A9K3P0K8</accession>
<name>A0A9K3P0K8_HELAN</name>
<protein>
    <submittedName>
        <fullName evidence="2">Uncharacterized protein</fullName>
    </submittedName>
</protein>
<proteinExistence type="predicted"/>
<organism evidence="2 3">
    <name type="scientific">Helianthus annuus</name>
    <name type="common">Common sunflower</name>
    <dbReference type="NCBI Taxonomy" id="4232"/>
    <lineage>
        <taxon>Eukaryota</taxon>
        <taxon>Viridiplantae</taxon>
        <taxon>Streptophyta</taxon>
        <taxon>Embryophyta</taxon>
        <taxon>Tracheophyta</taxon>
        <taxon>Spermatophyta</taxon>
        <taxon>Magnoliopsida</taxon>
        <taxon>eudicotyledons</taxon>
        <taxon>Gunneridae</taxon>
        <taxon>Pentapetalae</taxon>
        <taxon>asterids</taxon>
        <taxon>campanulids</taxon>
        <taxon>Asterales</taxon>
        <taxon>Asteraceae</taxon>
        <taxon>Asteroideae</taxon>
        <taxon>Heliantheae alliance</taxon>
        <taxon>Heliantheae</taxon>
        <taxon>Helianthus</taxon>
    </lineage>
</organism>
<keyword evidence="3" id="KW-1185">Reference proteome</keyword>
<evidence type="ECO:0000313" key="3">
    <source>
        <dbReference type="Proteomes" id="UP000215914"/>
    </source>
</evidence>
<reference evidence="2" key="2">
    <citation type="submission" date="2020-06" db="EMBL/GenBank/DDBJ databases">
        <title>Helianthus annuus Genome sequencing and assembly Release 2.</title>
        <authorList>
            <person name="Gouzy J."/>
            <person name="Langlade N."/>
            <person name="Munos S."/>
        </authorList>
    </citation>
    <scope>NUCLEOTIDE SEQUENCE</scope>
    <source>
        <tissue evidence="2">Leaves</tissue>
    </source>
</reference>